<organism evidence="1 2">
    <name type="scientific">Nyssa sinensis</name>
    <dbReference type="NCBI Taxonomy" id="561372"/>
    <lineage>
        <taxon>Eukaryota</taxon>
        <taxon>Viridiplantae</taxon>
        <taxon>Streptophyta</taxon>
        <taxon>Embryophyta</taxon>
        <taxon>Tracheophyta</taxon>
        <taxon>Spermatophyta</taxon>
        <taxon>Magnoliopsida</taxon>
        <taxon>eudicotyledons</taxon>
        <taxon>Gunneridae</taxon>
        <taxon>Pentapetalae</taxon>
        <taxon>asterids</taxon>
        <taxon>Cornales</taxon>
        <taxon>Nyssaceae</taxon>
        <taxon>Nyssa</taxon>
    </lineage>
</organism>
<keyword evidence="2" id="KW-1185">Reference proteome</keyword>
<name>A0A5J5B7R5_9ASTE</name>
<dbReference type="EMBL" id="CM018039">
    <property type="protein sequence ID" value="KAA8537201.1"/>
    <property type="molecule type" value="Genomic_DNA"/>
</dbReference>
<dbReference type="Proteomes" id="UP000325577">
    <property type="component" value="Linkage Group LG16"/>
</dbReference>
<reference evidence="1 2" key="1">
    <citation type="submission" date="2019-09" db="EMBL/GenBank/DDBJ databases">
        <title>A chromosome-level genome assembly of the Chinese tupelo Nyssa sinensis.</title>
        <authorList>
            <person name="Yang X."/>
            <person name="Kang M."/>
            <person name="Yang Y."/>
            <person name="Xiong H."/>
            <person name="Wang M."/>
            <person name="Zhang Z."/>
            <person name="Wang Z."/>
            <person name="Wu H."/>
            <person name="Ma T."/>
            <person name="Liu J."/>
            <person name="Xi Z."/>
        </authorList>
    </citation>
    <scope>NUCLEOTIDE SEQUENCE [LARGE SCALE GENOMIC DNA]</scope>
    <source>
        <strain evidence="1">J267</strain>
        <tissue evidence="1">Leaf</tissue>
    </source>
</reference>
<protein>
    <submittedName>
        <fullName evidence="1">Uncharacterized protein</fullName>
    </submittedName>
</protein>
<proteinExistence type="predicted"/>
<evidence type="ECO:0000313" key="2">
    <source>
        <dbReference type="Proteomes" id="UP000325577"/>
    </source>
</evidence>
<gene>
    <name evidence="1" type="ORF">F0562_029667</name>
</gene>
<evidence type="ECO:0000313" key="1">
    <source>
        <dbReference type="EMBL" id="KAA8537201.1"/>
    </source>
</evidence>
<sequence length="104" mass="11154">MKGECFQNWISKVLWAPLVTELDLEAATGVALDGDDGAAVRIGEVTAGNVADAVTNTYTTSFALLQVQSMHSDAAILRKASIWHEAEDVEWNMVVKASLCCVAI</sequence>
<dbReference type="AlphaFoldDB" id="A0A5J5B7R5"/>
<accession>A0A5J5B7R5</accession>